<gene>
    <name evidence="1" type="ORF">J7I43_23285</name>
</gene>
<evidence type="ECO:0000313" key="1">
    <source>
        <dbReference type="EMBL" id="MBO9155170.1"/>
    </source>
</evidence>
<reference evidence="2" key="1">
    <citation type="submission" date="2021-03" db="EMBL/GenBank/DDBJ databases">
        <title>Assistant Professor.</title>
        <authorList>
            <person name="Huq M.A."/>
        </authorList>
    </citation>
    <scope>NUCLEOTIDE SEQUENCE [LARGE SCALE GENOMIC DNA]</scope>
    <source>
        <strain evidence="2">MAH-28</strain>
    </source>
</reference>
<dbReference type="PROSITE" id="PS51257">
    <property type="entry name" value="PROKAR_LIPOPROTEIN"/>
    <property type="match status" value="1"/>
</dbReference>
<dbReference type="Proteomes" id="UP000679126">
    <property type="component" value="Unassembled WGS sequence"/>
</dbReference>
<evidence type="ECO:0000313" key="2">
    <source>
        <dbReference type="Proteomes" id="UP000679126"/>
    </source>
</evidence>
<keyword evidence="2" id="KW-1185">Reference proteome</keyword>
<dbReference type="EMBL" id="JAGHKP010000004">
    <property type="protein sequence ID" value="MBO9155170.1"/>
    <property type="molecule type" value="Genomic_DNA"/>
</dbReference>
<accession>A0ABS3YL90</accession>
<organism evidence="1 2">
    <name type="scientific">Chitinophaga chungangae</name>
    <dbReference type="NCBI Taxonomy" id="2821488"/>
    <lineage>
        <taxon>Bacteria</taxon>
        <taxon>Pseudomonadati</taxon>
        <taxon>Bacteroidota</taxon>
        <taxon>Chitinophagia</taxon>
        <taxon>Chitinophagales</taxon>
        <taxon>Chitinophagaceae</taxon>
        <taxon>Chitinophaga</taxon>
    </lineage>
</organism>
<proteinExistence type="predicted"/>
<comment type="caution">
    <text evidence="1">The sequence shown here is derived from an EMBL/GenBank/DDBJ whole genome shotgun (WGS) entry which is preliminary data.</text>
</comment>
<evidence type="ECO:0008006" key="3">
    <source>
        <dbReference type="Google" id="ProtNLM"/>
    </source>
</evidence>
<protein>
    <recommendedName>
        <fullName evidence="3">DUF4595 domain-containing protein</fullName>
    </recommendedName>
</protein>
<name>A0ABS3YL90_9BACT</name>
<sequence>MKKALLGLAFLATLYGCSKKNDDNTTPELHPDKYVVTRVTGENDSLVLVYNEAGLVSKFSQWEGAMADSFEVSYSDKGLSEFKYFALTGKRTDRRFVYDDKGLIAVNYYNMDNNGQLIITDKDSLVYKDGKLSEYHEISGGMRNVVYKLTWLGVNVDKVEYFLVNSGTEIPVSVTTYAYGDKAGYQHAFPADFMLRYEKHNFSHLSGKTLVKEEQKAAGSGVLIFTANYTTTYNDNGYPKEIKVDIDDKQNNETSTSVLKLEYALLQ</sequence>
<dbReference type="RefSeq" id="WP_209148392.1">
    <property type="nucleotide sequence ID" value="NZ_JAGHKP010000004.1"/>
</dbReference>